<proteinExistence type="predicted"/>
<accession>A0A8H7I3H9</accession>
<organism evidence="1 2">
    <name type="scientific">Rhizoctonia solani</name>
    <dbReference type="NCBI Taxonomy" id="456999"/>
    <lineage>
        <taxon>Eukaryota</taxon>
        <taxon>Fungi</taxon>
        <taxon>Dikarya</taxon>
        <taxon>Basidiomycota</taxon>
        <taxon>Agaricomycotina</taxon>
        <taxon>Agaricomycetes</taxon>
        <taxon>Cantharellales</taxon>
        <taxon>Ceratobasidiaceae</taxon>
        <taxon>Rhizoctonia</taxon>
    </lineage>
</organism>
<comment type="caution">
    <text evidence="1">The sequence shown here is derived from an EMBL/GenBank/DDBJ whole genome shotgun (WGS) entry which is preliminary data.</text>
</comment>
<reference evidence="1" key="1">
    <citation type="submission" date="2020-09" db="EMBL/GenBank/DDBJ databases">
        <title>Comparative genome analyses of four rice-infecting Rhizoctonia solani isolates reveal extensive enrichment of homogalacturonan modification genes.</title>
        <authorList>
            <person name="Lee D.-Y."/>
            <person name="Jeon J."/>
            <person name="Kim K.-T."/>
            <person name="Cheong K."/>
            <person name="Song H."/>
            <person name="Choi G."/>
            <person name="Ko J."/>
            <person name="Opiyo S.O."/>
            <person name="Zuo S."/>
            <person name="Madhav S."/>
            <person name="Lee Y.-H."/>
            <person name="Wang G.-L."/>
        </authorList>
    </citation>
    <scope>NUCLEOTIDE SEQUENCE</scope>
    <source>
        <strain evidence="1">AG1-IA B2</strain>
    </source>
</reference>
<dbReference type="EMBL" id="JACYCF010000031">
    <property type="protein sequence ID" value="KAF8749055.1"/>
    <property type="molecule type" value="Genomic_DNA"/>
</dbReference>
<evidence type="ECO:0000313" key="2">
    <source>
        <dbReference type="Proteomes" id="UP000614334"/>
    </source>
</evidence>
<protein>
    <submittedName>
        <fullName evidence="1">Uncharacterized protein</fullName>
    </submittedName>
</protein>
<evidence type="ECO:0000313" key="1">
    <source>
        <dbReference type="EMBL" id="KAF8749055.1"/>
    </source>
</evidence>
<dbReference type="AlphaFoldDB" id="A0A8H7I3H9"/>
<sequence length="74" mass="8193">MGTNLTPSNIPTDVPEADELAEAMEAQWREVESALRHSKQRMVAGEHGSPTEYEVGEEVWLDAKNVKLKTLSPS</sequence>
<gene>
    <name evidence="1" type="ORF">RHS01_10433</name>
</gene>
<name>A0A8H7I3H9_9AGAM</name>
<dbReference type="Proteomes" id="UP000614334">
    <property type="component" value="Unassembled WGS sequence"/>
</dbReference>